<proteinExistence type="predicted"/>
<feature type="compositionally biased region" description="Basic and acidic residues" evidence="1">
    <location>
        <begin position="247"/>
        <end position="256"/>
    </location>
</feature>
<name>A0A381VL05_9ZZZZ</name>
<evidence type="ECO:0000313" key="2">
    <source>
        <dbReference type="EMBL" id="SVA40143.1"/>
    </source>
</evidence>
<feature type="non-terminal residue" evidence="2">
    <location>
        <position position="1"/>
    </location>
</feature>
<feature type="region of interest" description="Disordered" evidence="1">
    <location>
        <begin position="221"/>
        <end position="262"/>
    </location>
</feature>
<sequence>VETEDWLLACNLYTQMTGKPLSPPSLLKLDANFEDEIPEEESSYKTGDIVLYQSPSGKKPRECEVLEVIDSGGFESYVIKMKQNGRKYTVNVEEISVDASEEIPAEEPKTNEAENFMAPTRDTNRDSQTNGDGGMQMKSQPISAPKAKEYIGVATQPFEDTLTDGLVDEQGNSLLQTEAQRESRKVPVRGKRSTRITVECSICENTFSIAPSLAIGYVKDRPGTPMSEKQNTYKCNDCNSRKGRAKQVRENRDNQLVRRRRG</sequence>
<dbReference type="EMBL" id="UINC01008933">
    <property type="protein sequence ID" value="SVA40143.1"/>
    <property type="molecule type" value="Genomic_DNA"/>
</dbReference>
<dbReference type="AlphaFoldDB" id="A0A381VL05"/>
<organism evidence="2">
    <name type="scientific">marine metagenome</name>
    <dbReference type="NCBI Taxonomy" id="408172"/>
    <lineage>
        <taxon>unclassified sequences</taxon>
        <taxon>metagenomes</taxon>
        <taxon>ecological metagenomes</taxon>
    </lineage>
</organism>
<reference evidence="2" key="1">
    <citation type="submission" date="2018-05" db="EMBL/GenBank/DDBJ databases">
        <authorList>
            <person name="Lanie J.A."/>
            <person name="Ng W.-L."/>
            <person name="Kazmierczak K.M."/>
            <person name="Andrzejewski T.M."/>
            <person name="Davidsen T.M."/>
            <person name="Wayne K.J."/>
            <person name="Tettelin H."/>
            <person name="Glass J.I."/>
            <person name="Rusch D."/>
            <person name="Podicherti R."/>
            <person name="Tsui H.-C.T."/>
            <person name="Winkler M.E."/>
        </authorList>
    </citation>
    <scope>NUCLEOTIDE SEQUENCE</scope>
</reference>
<accession>A0A381VL05</accession>
<protein>
    <submittedName>
        <fullName evidence="2">Uncharacterized protein</fullName>
    </submittedName>
</protein>
<gene>
    <name evidence="2" type="ORF">METZ01_LOCUS92997</name>
</gene>
<evidence type="ECO:0000256" key="1">
    <source>
        <dbReference type="SAM" id="MobiDB-lite"/>
    </source>
</evidence>
<feature type="compositionally biased region" description="Polar residues" evidence="1">
    <location>
        <begin position="227"/>
        <end position="238"/>
    </location>
</feature>
<feature type="region of interest" description="Disordered" evidence="1">
    <location>
        <begin position="119"/>
        <end position="143"/>
    </location>
</feature>